<feature type="region of interest" description="Disordered" evidence="9">
    <location>
        <begin position="113"/>
        <end position="143"/>
    </location>
</feature>
<dbReference type="GO" id="GO:0000973">
    <property type="term" value="P:post-transcriptional tethering of RNA polymerase II gene DNA at nuclear periphery"/>
    <property type="evidence" value="ECO:0007669"/>
    <property type="project" value="TreeGrafter"/>
</dbReference>
<name>X6N2S8_RETFI</name>
<dbReference type="GO" id="GO:0017056">
    <property type="term" value="F:structural constituent of nuclear pore"/>
    <property type="evidence" value="ECO:0007669"/>
    <property type="project" value="InterPro"/>
</dbReference>
<protein>
    <submittedName>
        <fullName evidence="11">Nucleoporin</fullName>
    </submittedName>
</protein>
<dbReference type="InterPro" id="IPR037665">
    <property type="entry name" value="Nucleoporin_S59-like"/>
</dbReference>
<dbReference type="PROSITE" id="PS51434">
    <property type="entry name" value="NUP_C"/>
    <property type="match status" value="1"/>
</dbReference>
<dbReference type="GO" id="GO:0003723">
    <property type="term" value="F:RNA binding"/>
    <property type="evidence" value="ECO:0007669"/>
    <property type="project" value="TreeGrafter"/>
</dbReference>
<dbReference type="GO" id="GO:0006606">
    <property type="term" value="P:protein import into nucleus"/>
    <property type="evidence" value="ECO:0007669"/>
    <property type="project" value="TreeGrafter"/>
</dbReference>
<evidence type="ECO:0000256" key="3">
    <source>
        <dbReference type="ARBA" id="ARBA00022448"/>
    </source>
</evidence>
<keyword evidence="12" id="KW-1185">Reference proteome</keyword>
<evidence type="ECO:0000256" key="9">
    <source>
        <dbReference type="SAM" id="MobiDB-lite"/>
    </source>
</evidence>
<proteinExistence type="inferred from homology"/>
<keyword evidence="4" id="KW-0509">mRNA transport</keyword>
<dbReference type="Pfam" id="PF04096">
    <property type="entry name" value="Nucleoporin2"/>
    <property type="match status" value="1"/>
</dbReference>
<organism evidence="11 12">
    <name type="scientific">Reticulomyxa filosa</name>
    <dbReference type="NCBI Taxonomy" id="46433"/>
    <lineage>
        <taxon>Eukaryota</taxon>
        <taxon>Sar</taxon>
        <taxon>Rhizaria</taxon>
        <taxon>Retaria</taxon>
        <taxon>Foraminifera</taxon>
        <taxon>Monothalamids</taxon>
        <taxon>Reticulomyxidae</taxon>
        <taxon>Reticulomyxa</taxon>
    </lineage>
</organism>
<evidence type="ECO:0000259" key="10">
    <source>
        <dbReference type="PROSITE" id="PS51434"/>
    </source>
</evidence>
<comment type="similarity">
    <text evidence="2">Belongs to the nucleoporin GLFG family.</text>
</comment>
<keyword evidence="3" id="KW-0813">Transport</keyword>
<feature type="compositionally biased region" description="Low complexity" evidence="9">
    <location>
        <begin position="1"/>
        <end position="29"/>
    </location>
</feature>
<dbReference type="EMBL" id="ASPP01013469">
    <property type="protein sequence ID" value="ETO19622.1"/>
    <property type="molecule type" value="Genomic_DNA"/>
</dbReference>
<evidence type="ECO:0000256" key="7">
    <source>
        <dbReference type="ARBA" id="ARBA00023132"/>
    </source>
</evidence>
<dbReference type="GO" id="GO:0044614">
    <property type="term" value="C:nuclear pore cytoplasmic filaments"/>
    <property type="evidence" value="ECO:0007669"/>
    <property type="project" value="TreeGrafter"/>
</dbReference>
<dbReference type="GO" id="GO:0051028">
    <property type="term" value="P:mRNA transport"/>
    <property type="evidence" value="ECO:0007669"/>
    <property type="project" value="UniProtKB-KW"/>
</dbReference>
<keyword evidence="8" id="KW-0539">Nucleus</keyword>
<evidence type="ECO:0000256" key="1">
    <source>
        <dbReference type="ARBA" id="ARBA00004567"/>
    </source>
</evidence>
<keyword evidence="6" id="KW-0811">Translocation</keyword>
<dbReference type="GO" id="GO:0034398">
    <property type="term" value="P:telomere tethering at nuclear periphery"/>
    <property type="evidence" value="ECO:0007669"/>
    <property type="project" value="TreeGrafter"/>
</dbReference>
<dbReference type="PANTHER" id="PTHR23198">
    <property type="entry name" value="NUCLEOPORIN"/>
    <property type="match status" value="1"/>
</dbReference>
<dbReference type="Gene3D" id="3.30.1610.10">
    <property type="entry name" value="Peptidase S59, nucleoporin"/>
    <property type="match status" value="1"/>
</dbReference>
<dbReference type="InterPro" id="IPR036903">
    <property type="entry name" value="Nup98_auto-Pept-S59_dom_sf"/>
</dbReference>
<evidence type="ECO:0000256" key="2">
    <source>
        <dbReference type="ARBA" id="ARBA00008926"/>
    </source>
</evidence>
<feature type="compositionally biased region" description="Basic and acidic residues" evidence="9">
    <location>
        <begin position="124"/>
        <end position="135"/>
    </location>
</feature>
<reference evidence="11 12" key="1">
    <citation type="journal article" date="2013" name="Curr. Biol.">
        <title>The Genome of the Foraminiferan Reticulomyxa filosa.</title>
        <authorList>
            <person name="Glockner G."/>
            <person name="Hulsmann N."/>
            <person name="Schleicher M."/>
            <person name="Noegel A.A."/>
            <person name="Eichinger L."/>
            <person name="Gallinger C."/>
            <person name="Pawlowski J."/>
            <person name="Sierra R."/>
            <person name="Euteneuer U."/>
            <person name="Pillet L."/>
            <person name="Moustafa A."/>
            <person name="Platzer M."/>
            <person name="Groth M."/>
            <person name="Szafranski K."/>
            <person name="Schliwa M."/>
        </authorList>
    </citation>
    <scope>NUCLEOTIDE SEQUENCE [LARGE SCALE GENOMIC DNA]</scope>
</reference>
<dbReference type="InterPro" id="IPR007230">
    <property type="entry name" value="Nup98_auto-Pept-S59_dom"/>
</dbReference>
<comment type="caution">
    <text evidence="11">The sequence shown here is derived from an EMBL/GenBank/DDBJ whole genome shotgun (WGS) entry which is preliminary data.</text>
</comment>
<evidence type="ECO:0000256" key="6">
    <source>
        <dbReference type="ARBA" id="ARBA00023010"/>
    </source>
</evidence>
<dbReference type="SUPFAM" id="SSF82215">
    <property type="entry name" value="C-terminal autoproteolytic domain of nucleoporin nup98"/>
    <property type="match status" value="1"/>
</dbReference>
<comment type="subcellular location">
    <subcellularLocation>
        <location evidence="1">Nucleus</location>
        <location evidence="1">Nuclear pore complex</location>
    </subcellularLocation>
</comment>
<feature type="region of interest" description="Disordered" evidence="9">
    <location>
        <begin position="1"/>
        <end position="55"/>
    </location>
</feature>
<feature type="compositionally biased region" description="Basic and acidic residues" evidence="9">
    <location>
        <begin position="32"/>
        <end position="42"/>
    </location>
</feature>
<evidence type="ECO:0000313" key="12">
    <source>
        <dbReference type="Proteomes" id="UP000023152"/>
    </source>
</evidence>
<dbReference type="OrthoDB" id="3797628at2759"/>
<dbReference type="PANTHER" id="PTHR23198:SF6">
    <property type="entry name" value="NUCLEAR PORE COMPLEX PROTEIN NUP98-NUP96"/>
    <property type="match status" value="1"/>
</dbReference>
<evidence type="ECO:0000256" key="5">
    <source>
        <dbReference type="ARBA" id="ARBA00022927"/>
    </source>
</evidence>
<sequence>SWNWDFSSSSTSTPSSSGNSWSWDWGGTSQNKPKDQSQDKQSKPQIGPWDFGSASAKSTPSYTVNQMLYLLLQKNPSQLLADDSKLLADNSLIDPLEKKRSIAFPVPMTQYLRSKKTQTSSHSITKDKGERKDHSSQSSQSDSLTLATLPLQSQLEKSLSEQAVYPQLNNKDYYSIPSITCIRSMTLDQLRQVSDFTIGNKFGKITFPGKTNLCGVNLDDVVTIQWKSARVYYKNNINIPPIVSSFLFLCVFISNSLFKVHFFTQGTGLNKYAKVELYQVFPLPPPNAEEGWKPSRADMHQLSLQLEYLCSKDENATFDSFDLNRGIWKLLLLQIKHTTQYFQNKRQLLFFNPLAKNPKLSNPETFFVCLVINIQ</sequence>
<feature type="domain" description="Peptidase S59" evidence="10">
    <location>
        <begin position="170"/>
        <end position="335"/>
    </location>
</feature>
<keyword evidence="5" id="KW-0653">Protein transport</keyword>
<dbReference type="AlphaFoldDB" id="X6N2S8"/>
<dbReference type="Proteomes" id="UP000023152">
    <property type="component" value="Unassembled WGS sequence"/>
</dbReference>
<evidence type="ECO:0000313" key="11">
    <source>
        <dbReference type="EMBL" id="ETO19622.1"/>
    </source>
</evidence>
<dbReference type="GO" id="GO:0006405">
    <property type="term" value="P:RNA export from nucleus"/>
    <property type="evidence" value="ECO:0007669"/>
    <property type="project" value="TreeGrafter"/>
</dbReference>
<dbReference type="GO" id="GO:0008139">
    <property type="term" value="F:nuclear localization sequence binding"/>
    <property type="evidence" value="ECO:0007669"/>
    <property type="project" value="TreeGrafter"/>
</dbReference>
<gene>
    <name evidence="11" type="ORF">RFI_17606</name>
</gene>
<feature type="non-terminal residue" evidence="11">
    <location>
        <position position="1"/>
    </location>
</feature>
<keyword evidence="7" id="KW-0906">Nuclear pore complex</keyword>
<accession>X6N2S8</accession>
<evidence type="ECO:0000256" key="8">
    <source>
        <dbReference type="ARBA" id="ARBA00023242"/>
    </source>
</evidence>
<evidence type="ECO:0000256" key="4">
    <source>
        <dbReference type="ARBA" id="ARBA00022816"/>
    </source>
</evidence>